<feature type="chain" id="PRO_5043986752" description="Lipocalin-like domain-containing protein" evidence="1">
    <location>
        <begin position="22"/>
        <end position="170"/>
    </location>
</feature>
<gene>
    <name evidence="2" type="ORF">FUAX_14050</name>
</gene>
<evidence type="ECO:0008006" key="4">
    <source>
        <dbReference type="Google" id="ProtNLM"/>
    </source>
</evidence>
<dbReference type="RefSeq" id="WP_338394198.1">
    <property type="nucleotide sequence ID" value="NZ_AP025314.1"/>
</dbReference>
<reference evidence="2 3" key="1">
    <citation type="submission" date="2021-12" db="EMBL/GenBank/DDBJ databases">
        <title>Genome sequencing of bacteria with rrn-lacking chromosome and rrn-plasmid.</title>
        <authorList>
            <person name="Anda M."/>
            <person name="Iwasaki W."/>
        </authorList>
    </citation>
    <scope>NUCLEOTIDE SEQUENCE [LARGE SCALE GENOMIC DNA]</scope>
    <source>
        <strain evidence="2 3">DSM 100852</strain>
    </source>
</reference>
<proteinExistence type="predicted"/>
<organism evidence="2 3">
    <name type="scientific">Fulvitalea axinellae</name>
    <dbReference type="NCBI Taxonomy" id="1182444"/>
    <lineage>
        <taxon>Bacteria</taxon>
        <taxon>Pseudomonadati</taxon>
        <taxon>Bacteroidota</taxon>
        <taxon>Cytophagia</taxon>
        <taxon>Cytophagales</taxon>
        <taxon>Persicobacteraceae</taxon>
        <taxon>Fulvitalea</taxon>
    </lineage>
</organism>
<evidence type="ECO:0000313" key="3">
    <source>
        <dbReference type="Proteomes" id="UP001348817"/>
    </source>
</evidence>
<dbReference type="EMBL" id="AP025314">
    <property type="protein sequence ID" value="BDD08973.1"/>
    <property type="molecule type" value="Genomic_DNA"/>
</dbReference>
<keyword evidence="3" id="KW-1185">Reference proteome</keyword>
<name>A0AAU9CLP9_9BACT</name>
<dbReference type="KEGG" id="fax:FUAX_14050"/>
<dbReference type="AlphaFoldDB" id="A0AAU9CLP9"/>
<evidence type="ECO:0000256" key="1">
    <source>
        <dbReference type="SAM" id="SignalP"/>
    </source>
</evidence>
<feature type="signal peptide" evidence="1">
    <location>
        <begin position="1"/>
        <end position="21"/>
    </location>
</feature>
<accession>A0AAU9CLP9</accession>
<keyword evidence="1" id="KW-0732">Signal</keyword>
<sequence>MKRVNYFFTLTLALFVGIAFSSCSSGGDDGPTAQETMSKQIAAAWSTVETNSVTVEGTDMTSYFSDVSITLGAYNKDTETGSFAVSGEDRKVFDGVTGWTFSSSDPANANKITLKGATYINSDVTLEVTSEGAGLKLTFGTNENLPPIVESPSTARTASISGKYVVTLKK</sequence>
<dbReference type="Proteomes" id="UP001348817">
    <property type="component" value="Chromosome"/>
</dbReference>
<protein>
    <recommendedName>
        <fullName evidence="4">Lipocalin-like domain-containing protein</fullName>
    </recommendedName>
</protein>
<evidence type="ECO:0000313" key="2">
    <source>
        <dbReference type="EMBL" id="BDD08973.1"/>
    </source>
</evidence>
<dbReference type="PROSITE" id="PS51257">
    <property type="entry name" value="PROKAR_LIPOPROTEIN"/>
    <property type="match status" value="1"/>
</dbReference>